<evidence type="ECO:0000259" key="15">
    <source>
        <dbReference type="PROSITE" id="PS51462"/>
    </source>
</evidence>
<evidence type="ECO:0000256" key="14">
    <source>
        <dbReference type="PIRSR" id="PIRSR604385-3"/>
    </source>
</evidence>
<sequence>MRYEPLLSLVLGRPFETLNGAAATLPDHAVHWAKDEAFPFIVSKPGAKATGLLLRDLSRDDLDSLNYYEGGFAYDLVRKTVQTETGPCEADVYVPQDDRWALGDLWSLQDWAARWGQMTLHAAQEVMTRRDRFSAGDIQPLLPFFRARAWAQELAAEGAPQTVRSQMSARDVTITKERPGFDGFFRLKAFEATHKRFDGGQSNVLQRETFMSFDVTLVLPYDPVNDQVLLVEQLRLGTFNRGDPAPWVLEPIAGLVDAGEDPKQAGIREAQEEAGLDLAELITMPKVYASPGYSTEFFHCYLALCDLTGRGQGQGGLAEENEDIRSHVLSFDHAMRLVDSGEVNVAPLAMMLLWLYRQRSTLRAKTGTIS</sequence>
<dbReference type="NCBIfam" id="TIGR00052">
    <property type="entry name" value="nudix-type nucleoside diphosphatase, YffH/AdpP family"/>
    <property type="match status" value="1"/>
</dbReference>
<feature type="binding site" evidence="13">
    <location>
        <position position="322"/>
    </location>
    <ligand>
        <name>Mg(2+)</name>
        <dbReference type="ChEBI" id="CHEBI:18420"/>
        <label>1</label>
    </ligand>
</feature>
<protein>
    <recommendedName>
        <fullName evidence="4">ADP-ribose pyrophosphatase</fullName>
        <ecNumber evidence="3">3.6.1.13</ecNumber>
    </recommendedName>
    <alternativeName>
        <fullName evidence="9">ADP-ribose diphosphatase</fullName>
    </alternativeName>
    <alternativeName>
        <fullName evidence="11">ADP-ribose phosphohydrolase</fullName>
    </alternativeName>
    <alternativeName>
        <fullName evidence="10">Adenosine diphosphoribose pyrophosphatase</fullName>
    </alternativeName>
</protein>
<dbReference type="InterPro" id="IPR000086">
    <property type="entry name" value="NUDIX_hydrolase_dom"/>
</dbReference>
<dbReference type="Gene3D" id="3.90.79.10">
    <property type="entry name" value="Nucleoside Triphosphate Pyrophosphohydrolase"/>
    <property type="match status" value="1"/>
</dbReference>
<dbReference type="SUPFAM" id="SSF110857">
    <property type="entry name" value="Gamma-glutamyl cyclotransferase-like"/>
    <property type="match status" value="1"/>
</dbReference>
<dbReference type="PROSITE" id="PS51462">
    <property type="entry name" value="NUDIX"/>
    <property type="match status" value="1"/>
</dbReference>
<evidence type="ECO:0000256" key="12">
    <source>
        <dbReference type="ARBA" id="ARBA00049546"/>
    </source>
</evidence>
<evidence type="ECO:0000256" key="2">
    <source>
        <dbReference type="ARBA" id="ARBA00007482"/>
    </source>
</evidence>
<dbReference type="Gene3D" id="3.10.490.10">
    <property type="entry name" value="Gamma-glutamyl cyclotransferase-like"/>
    <property type="match status" value="1"/>
</dbReference>
<dbReference type="Pfam" id="PF06094">
    <property type="entry name" value="GGACT"/>
    <property type="match status" value="1"/>
</dbReference>
<evidence type="ECO:0000256" key="8">
    <source>
        <dbReference type="ARBA" id="ARBA00025164"/>
    </source>
</evidence>
<dbReference type="GO" id="GO:0019693">
    <property type="term" value="P:ribose phosphate metabolic process"/>
    <property type="evidence" value="ECO:0007669"/>
    <property type="project" value="TreeGrafter"/>
</dbReference>
<evidence type="ECO:0000256" key="1">
    <source>
        <dbReference type="ARBA" id="ARBA00001946"/>
    </source>
</evidence>
<dbReference type="PANTHER" id="PTHR11839:SF5">
    <property type="entry name" value="ADP-RIBOSE PYROPHOSPHATASE"/>
    <property type="match status" value="1"/>
</dbReference>
<gene>
    <name evidence="16" type="primary">nudF</name>
    <name evidence="16" type="ORF">TRP8649_02934</name>
</gene>
<evidence type="ECO:0000256" key="4">
    <source>
        <dbReference type="ARBA" id="ARBA00013297"/>
    </source>
</evidence>
<dbReference type="EC" id="3.6.1.13" evidence="3"/>
<keyword evidence="7 13" id="KW-0460">Magnesium</keyword>
<comment type="similarity">
    <text evidence="2">Belongs to the Nudix hydrolase family. NudF subfamily.</text>
</comment>
<feature type="domain" description="Nudix hydrolase" evidence="15">
    <location>
        <begin position="211"/>
        <end position="351"/>
    </location>
</feature>
<comment type="cofactor">
    <cofactor evidence="1 13">
        <name>Mg(2+)</name>
        <dbReference type="ChEBI" id="CHEBI:18420"/>
    </cofactor>
</comment>
<dbReference type="CDD" id="cd24155">
    <property type="entry name" value="NUDIX_ADPRase"/>
    <property type="match status" value="1"/>
</dbReference>
<evidence type="ECO:0000256" key="13">
    <source>
        <dbReference type="PIRSR" id="PIRSR604385-2"/>
    </source>
</evidence>
<feature type="short sequence motif" description="Nudix box" evidence="14">
    <location>
        <begin position="254"/>
        <end position="276"/>
    </location>
</feature>
<accession>A0A238JDR1</accession>
<keyword evidence="17" id="KW-1185">Reference proteome</keyword>
<dbReference type="InterPro" id="IPR009288">
    <property type="entry name" value="AIG2-like_dom"/>
</dbReference>
<dbReference type="PANTHER" id="PTHR11839">
    <property type="entry name" value="UDP/ADP-SUGAR PYROPHOSPHATASE"/>
    <property type="match status" value="1"/>
</dbReference>
<feature type="binding site" evidence="13">
    <location>
        <position position="253"/>
    </location>
    <ligand>
        <name>Mg(2+)</name>
        <dbReference type="ChEBI" id="CHEBI:18420"/>
        <label>1</label>
    </ligand>
</feature>
<keyword evidence="6 16" id="KW-0378">Hydrolase</keyword>
<evidence type="ECO:0000313" key="17">
    <source>
        <dbReference type="Proteomes" id="UP000225972"/>
    </source>
</evidence>
<comment type="function">
    <text evidence="8">Acts on ADP-mannose and ADP-glucose as well as ADP-ribose. Prevents glycogen biosynthesis. The reaction catalyzed by this enzyme is a limiting step of the gluconeogenic process.</text>
</comment>
<evidence type="ECO:0000256" key="5">
    <source>
        <dbReference type="ARBA" id="ARBA00022723"/>
    </source>
</evidence>
<dbReference type="GO" id="GO:0019144">
    <property type="term" value="F:ADP-sugar diphosphatase activity"/>
    <property type="evidence" value="ECO:0007669"/>
    <property type="project" value="TreeGrafter"/>
</dbReference>
<evidence type="ECO:0000256" key="3">
    <source>
        <dbReference type="ARBA" id="ARBA00012453"/>
    </source>
</evidence>
<evidence type="ECO:0000256" key="11">
    <source>
        <dbReference type="ARBA" id="ARBA00033056"/>
    </source>
</evidence>
<dbReference type="GO" id="GO:0047631">
    <property type="term" value="F:ADP-ribose diphosphatase activity"/>
    <property type="evidence" value="ECO:0007669"/>
    <property type="project" value="UniProtKB-EC"/>
</dbReference>
<dbReference type="Pfam" id="PF00293">
    <property type="entry name" value="NUDIX"/>
    <property type="match status" value="1"/>
</dbReference>
<feature type="binding site" evidence="13">
    <location>
        <position position="273"/>
    </location>
    <ligand>
        <name>Mg(2+)</name>
        <dbReference type="ChEBI" id="CHEBI:18420"/>
        <label>1</label>
    </ligand>
</feature>
<evidence type="ECO:0000313" key="16">
    <source>
        <dbReference type="EMBL" id="SMX28808.1"/>
    </source>
</evidence>
<evidence type="ECO:0000256" key="9">
    <source>
        <dbReference type="ARBA" id="ARBA00030162"/>
    </source>
</evidence>
<dbReference type="InterPro" id="IPR036568">
    <property type="entry name" value="GGCT-like_sf"/>
</dbReference>
<dbReference type="GO" id="GO:0046872">
    <property type="term" value="F:metal ion binding"/>
    <property type="evidence" value="ECO:0007669"/>
    <property type="project" value="UniProtKB-KW"/>
</dbReference>
<dbReference type="SUPFAM" id="SSF55811">
    <property type="entry name" value="Nudix"/>
    <property type="match status" value="1"/>
</dbReference>
<dbReference type="AlphaFoldDB" id="A0A238JDR1"/>
<dbReference type="GO" id="GO:0005829">
    <property type="term" value="C:cytosol"/>
    <property type="evidence" value="ECO:0007669"/>
    <property type="project" value="TreeGrafter"/>
</dbReference>
<comment type="catalytic activity">
    <reaction evidence="12">
        <text>ADP-D-ribose + H2O = D-ribose 5-phosphate + AMP + 2 H(+)</text>
        <dbReference type="Rhea" id="RHEA:10412"/>
        <dbReference type="ChEBI" id="CHEBI:15377"/>
        <dbReference type="ChEBI" id="CHEBI:15378"/>
        <dbReference type="ChEBI" id="CHEBI:57967"/>
        <dbReference type="ChEBI" id="CHEBI:78346"/>
        <dbReference type="ChEBI" id="CHEBI:456215"/>
        <dbReference type="EC" id="3.6.1.13"/>
    </reaction>
</comment>
<proteinExistence type="inferred from homology"/>
<organism evidence="16 17">
    <name type="scientific">Pelagimonas phthalicica</name>
    <dbReference type="NCBI Taxonomy" id="1037362"/>
    <lineage>
        <taxon>Bacteria</taxon>
        <taxon>Pseudomonadati</taxon>
        <taxon>Pseudomonadota</taxon>
        <taxon>Alphaproteobacteria</taxon>
        <taxon>Rhodobacterales</taxon>
        <taxon>Roseobacteraceae</taxon>
        <taxon>Pelagimonas</taxon>
    </lineage>
</organism>
<dbReference type="InterPro" id="IPR015797">
    <property type="entry name" value="NUDIX_hydrolase-like_dom_sf"/>
</dbReference>
<name>A0A238JDR1_9RHOB</name>
<keyword evidence="5 13" id="KW-0479">Metal-binding</keyword>
<dbReference type="Proteomes" id="UP000225972">
    <property type="component" value="Unassembled WGS sequence"/>
</dbReference>
<dbReference type="GO" id="GO:0006753">
    <property type="term" value="P:nucleoside phosphate metabolic process"/>
    <property type="evidence" value="ECO:0007669"/>
    <property type="project" value="TreeGrafter"/>
</dbReference>
<dbReference type="EMBL" id="FXXP01000002">
    <property type="protein sequence ID" value="SMX28808.1"/>
    <property type="molecule type" value="Genomic_DNA"/>
</dbReference>
<evidence type="ECO:0000256" key="7">
    <source>
        <dbReference type="ARBA" id="ARBA00022842"/>
    </source>
</evidence>
<dbReference type="InterPro" id="IPR004385">
    <property type="entry name" value="NDP_pyrophosphatase"/>
</dbReference>
<evidence type="ECO:0000256" key="10">
    <source>
        <dbReference type="ARBA" id="ARBA00030308"/>
    </source>
</evidence>
<feature type="binding site" evidence="13">
    <location>
        <position position="269"/>
    </location>
    <ligand>
        <name>Mg(2+)</name>
        <dbReference type="ChEBI" id="CHEBI:18420"/>
        <label>1</label>
    </ligand>
</feature>
<reference evidence="17" key="1">
    <citation type="submission" date="2017-05" db="EMBL/GenBank/DDBJ databases">
        <authorList>
            <person name="Rodrigo-Torres L."/>
            <person name="Arahal R. D."/>
            <person name="Lucena T."/>
        </authorList>
    </citation>
    <scope>NUCLEOTIDE SEQUENCE [LARGE SCALE GENOMIC DNA]</scope>
    <source>
        <strain evidence="17">CECT 8649</strain>
    </source>
</reference>
<evidence type="ECO:0000256" key="6">
    <source>
        <dbReference type="ARBA" id="ARBA00022801"/>
    </source>
</evidence>